<proteinExistence type="predicted"/>
<evidence type="ECO:0000259" key="2">
    <source>
        <dbReference type="Pfam" id="PF24818"/>
    </source>
</evidence>
<evidence type="ECO:0000313" key="4">
    <source>
        <dbReference type="RefSeq" id="XP_056846762.1"/>
    </source>
</evidence>
<dbReference type="Pfam" id="PF24818">
    <property type="entry name" value="PH_TRF2_HOY1"/>
    <property type="match status" value="2"/>
</dbReference>
<dbReference type="AlphaFoldDB" id="A0A9W3C5K4"/>
<dbReference type="PANTHER" id="PTHR33494">
    <property type="entry name" value="OS02G0793800 PROTEIN"/>
    <property type="match status" value="1"/>
</dbReference>
<reference evidence="3" key="1">
    <citation type="journal article" date="2019" name="Database">
        <title>The radish genome database (RadishGD): an integrated information resource for radish genomics.</title>
        <authorList>
            <person name="Yu H.J."/>
            <person name="Baek S."/>
            <person name="Lee Y.J."/>
            <person name="Cho A."/>
            <person name="Mun J.H."/>
        </authorList>
    </citation>
    <scope>NUCLEOTIDE SEQUENCE [LARGE SCALE GENOMIC DNA]</scope>
    <source>
        <strain evidence="3">cv. WK10039</strain>
    </source>
</reference>
<dbReference type="RefSeq" id="XP_056846762.1">
    <property type="nucleotide sequence ID" value="XM_056990782.1"/>
</dbReference>
<dbReference type="Proteomes" id="UP000504610">
    <property type="component" value="Chromosome 1"/>
</dbReference>
<gene>
    <name evidence="4" type="primary">LOC108809619</name>
</gene>
<dbReference type="GeneID" id="108809619"/>
<dbReference type="PANTHER" id="PTHR33494:SF5">
    <property type="entry name" value="F10A16.6 PROTEIN"/>
    <property type="match status" value="1"/>
</dbReference>
<feature type="domain" description="TRF2/HOY1 PH-like" evidence="2">
    <location>
        <begin position="76"/>
        <end position="206"/>
    </location>
</feature>
<feature type="compositionally biased region" description="Polar residues" evidence="1">
    <location>
        <begin position="10"/>
        <end position="22"/>
    </location>
</feature>
<feature type="compositionally biased region" description="Basic and acidic residues" evidence="1">
    <location>
        <begin position="256"/>
        <end position="273"/>
    </location>
</feature>
<feature type="region of interest" description="Disordered" evidence="1">
    <location>
        <begin position="306"/>
        <end position="343"/>
    </location>
</feature>
<keyword evidence="3" id="KW-1185">Reference proteome</keyword>
<reference evidence="4" key="2">
    <citation type="submission" date="2025-08" db="UniProtKB">
        <authorList>
            <consortium name="RefSeq"/>
        </authorList>
    </citation>
    <scope>IDENTIFICATION</scope>
    <source>
        <tissue evidence="4">Leaf</tissue>
    </source>
</reference>
<organism evidence="3 4">
    <name type="scientific">Raphanus sativus</name>
    <name type="common">Radish</name>
    <name type="synonym">Raphanus raphanistrum var. sativus</name>
    <dbReference type="NCBI Taxonomy" id="3726"/>
    <lineage>
        <taxon>Eukaryota</taxon>
        <taxon>Viridiplantae</taxon>
        <taxon>Streptophyta</taxon>
        <taxon>Embryophyta</taxon>
        <taxon>Tracheophyta</taxon>
        <taxon>Spermatophyta</taxon>
        <taxon>Magnoliopsida</taxon>
        <taxon>eudicotyledons</taxon>
        <taxon>Gunneridae</taxon>
        <taxon>Pentapetalae</taxon>
        <taxon>rosids</taxon>
        <taxon>malvids</taxon>
        <taxon>Brassicales</taxon>
        <taxon>Brassicaceae</taxon>
        <taxon>Brassiceae</taxon>
        <taxon>Raphanus</taxon>
    </lineage>
</organism>
<dbReference type="KEGG" id="rsz:108809619"/>
<feature type="domain" description="TRF2/HOY1 PH-like" evidence="2">
    <location>
        <begin position="343"/>
        <end position="472"/>
    </location>
</feature>
<feature type="compositionally biased region" description="Low complexity" evidence="1">
    <location>
        <begin position="306"/>
        <end position="334"/>
    </location>
</feature>
<evidence type="ECO:0000256" key="1">
    <source>
        <dbReference type="SAM" id="MobiDB-lite"/>
    </source>
</evidence>
<feature type="region of interest" description="Disordered" evidence="1">
    <location>
        <begin position="51"/>
        <end position="74"/>
    </location>
</feature>
<sequence length="527" mass="60948">MERSREELEASNNGGSSPNKITGSLDVGEEVKYPPLNLALTITPEFIKQIESLQQQQQQQHQSNPTPPGKTKPMSFPITKITIGEWTHKAVYEQDLKAKIYFRHKKIMWECLEDVTTAAAETTRRKRKIEMRWGDVLSLKPWYHPHDQTGILSVELRKPPTFFIETNNPQALTHTLWQKLDQDFTLNHAASRNRMHTLHFATGVLQENMKKLVSGDRFWSQLFKVNFPTREDLYFDTSYGNGNSENNMMAEREIREREKEVVPHSMKRSREELEASNNGGSSPDKVKSGPLNLALTITPDFVKQIESLQQQQQQHQSNSTPLQQQQEQQSNSTPPEKTKPMSFPISKITIGEWTRDAVYEQDLKAKIYFPHKKIMWECLEDVTTAAAETTRRKRKIEMQWCDVLSLKPWYHPDDQTGILSVELRKPPTFFIETNPQALTHTLWQKLDQDFTLNHSASRNRMHTLHFAPGVLQKSMKKLVAGDRFWSQLINVKFPTLYDLYFNDIGYGDGKSNMMATQFNGSHESSNN</sequence>
<evidence type="ECO:0000313" key="3">
    <source>
        <dbReference type="Proteomes" id="UP000504610"/>
    </source>
</evidence>
<accession>A0A9W3C5K4</accession>
<protein>
    <submittedName>
        <fullName evidence="4">Uncharacterized protein LOC108809619</fullName>
    </submittedName>
</protein>
<name>A0A9W3C5K4_RAPSA</name>
<dbReference type="OrthoDB" id="1061171at2759"/>
<dbReference type="InterPro" id="IPR057939">
    <property type="entry name" value="TRF2_HOY1_PH"/>
</dbReference>
<feature type="region of interest" description="Disordered" evidence="1">
    <location>
        <begin position="1"/>
        <end position="26"/>
    </location>
</feature>
<feature type="region of interest" description="Disordered" evidence="1">
    <location>
        <begin position="256"/>
        <end position="291"/>
    </location>
</feature>